<dbReference type="InterPro" id="IPR013149">
    <property type="entry name" value="ADH-like_C"/>
</dbReference>
<dbReference type="Pfam" id="PF00107">
    <property type="entry name" value="ADH_zinc_N"/>
    <property type="match status" value="1"/>
</dbReference>
<dbReference type="InterPro" id="IPR020843">
    <property type="entry name" value="ER"/>
</dbReference>
<comment type="caution">
    <text evidence="3">The sequence shown here is derived from an EMBL/GenBank/DDBJ whole genome shotgun (WGS) entry which is preliminary data.</text>
</comment>
<dbReference type="SMART" id="SM00829">
    <property type="entry name" value="PKS_ER"/>
    <property type="match status" value="1"/>
</dbReference>
<gene>
    <name evidence="3" type="ORF">UCDDA912_g07101</name>
</gene>
<dbReference type="AlphaFoldDB" id="A0A0G2FFL7"/>
<dbReference type="PANTHER" id="PTHR44154:SF1">
    <property type="entry name" value="QUINONE OXIDOREDUCTASE"/>
    <property type="match status" value="1"/>
</dbReference>
<proteinExistence type="predicted"/>
<dbReference type="Gene3D" id="3.40.50.720">
    <property type="entry name" value="NAD(P)-binding Rossmann-like Domain"/>
    <property type="match status" value="1"/>
</dbReference>
<protein>
    <submittedName>
        <fullName evidence="3">Putative quinone oxidoreductase</fullName>
    </submittedName>
</protein>
<dbReference type="InterPro" id="IPR013154">
    <property type="entry name" value="ADH-like_N"/>
</dbReference>
<dbReference type="InterPro" id="IPR036291">
    <property type="entry name" value="NAD(P)-bd_dom_sf"/>
</dbReference>
<feature type="domain" description="Enoyl reductase (ER)" evidence="2">
    <location>
        <begin position="26"/>
        <end position="236"/>
    </location>
</feature>
<dbReference type="InterPro" id="IPR051603">
    <property type="entry name" value="Zinc-ADH_QOR/CCCR"/>
</dbReference>
<reference evidence="3 4" key="2">
    <citation type="submission" date="2015-05" db="EMBL/GenBank/DDBJ databases">
        <authorList>
            <person name="Morales-Cruz A."/>
            <person name="Amrine K.C."/>
            <person name="Cantu D."/>
        </authorList>
    </citation>
    <scope>NUCLEOTIDE SEQUENCE [LARGE SCALE GENOMIC DNA]</scope>
    <source>
        <strain evidence="3">DA912</strain>
    </source>
</reference>
<organism evidence="3 4">
    <name type="scientific">Diaporthe ampelina</name>
    <dbReference type="NCBI Taxonomy" id="1214573"/>
    <lineage>
        <taxon>Eukaryota</taxon>
        <taxon>Fungi</taxon>
        <taxon>Dikarya</taxon>
        <taxon>Ascomycota</taxon>
        <taxon>Pezizomycotina</taxon>
        <taxon>Sordariomycetes</taxon>
        <taxon>Sordariomycetidae</taxon>
        <taxon>Diaporthales</taxon>
        <taxon>Diaporthaceae</taxon>
        <taxon>Diaporthe</taxon>
    </lineage>
</organism>
<dbReference type="InterPro" id="IPR011032">
    <property type="entry name" value="GroES-like_sf"/>
</dbReference>
<dbReference type="SUPFAM" id="SSF50129">
    <property type="entry name" value="GroES-like"/>
    <property type="match status" value="1"/>
</dbReference>
<evidence type="ECO:0000313" key="4">
    <source>
        <dbReference type="Proteomes" id="UP000034680"/>
    </source>
</evidence>
<dbReference type="OrthoDB" id="3509362at2759"/>
<name>A0A0G2FFL7_9PEZI</name>
<dbReference type="Proteomes" id="UP000034680">
    <property type="component" value="Unassembled WGS sequence"/>
</dbReference>
<accession>A0A0G2FFL7</accession>
<sequence>MWTRYTVKPKLQPTIAIRAHGVSKYGSQKNLESRRLSKPSPPTGATVLVRVKAAAVDPIDIKNEPHFHAMGYDRTGVILGVGGDVIHFKQGDEVYAGYKPKSLDFVQAAAMPLTYGTAYEALVDRLEIEKGEKSGILIIINGSGGVGSIASQIARNVMGLPLVITTASRPDMVEFPNKMGATHVVDYRQDIVEQVRDLDLPGNVPLRYALTTSRTEQYVCPMADVSVPFGKVCSIVQAKFGMYGSQFMSK</sequence>
<dbReference type="PANTHER" id="PTHR44154">
    <property type="entry name" value="QUINONE OXIDOREDUCTASE"/>
    <property type="match status" value="1"/>
</dbReference>
<dbReference type="SUPFAM" id="SSF51735">
    <property type="entry name" value="NAD(P)-binding Rossmann-fold domains"/>
    <property type="match status" value="1"/>
</dbReference>
<dbReference type="GO" id="GO:0016491">
    <property type="term" value="F:oxidoreductase activity"/>
    <property type="evidence" value="ECO:0007669"/>
    <property type="project" value="InterPro"/>
</dbReference>
<evidence type="ECO:0000313" key="3">
    <source>
        <dbReference type="EMBL" id="KKY32934.1"/>
    </source>
</evidence>
<evidence type="ECO:0000256" key="1">
    <source>
        <dbReference type="ARBA" id="ARBA00022857"/>
    </source>
</evidence>
<reference evidence="3 4" key="1">
    <citation type="submission" date="2015-05" db="EMBL/GenBank/DDBJ databases">
        <title>Distinctive expansion of gene families associated with plant cell wall degradation and secondary metabolism in the genomes of grapevine trunk pathogens.</title>
        <authorList>
            <person name="Lawrence D.P."/>
            <person name="Travadon R."/>
            <person name="Rolshausen P.E."/>
            <person name="Baumgartner K."/>
        </authorList>
    </citation>
    <scope>NUCLEOTIDE SEQUENCE [LARGE SCALE GENOMIC DNA]</scope>
    <source>
        <strain evidence="3">DA912</strain>
    </source>
</reference>
<dbReference type="Gene3D" id="3.90.180.10">
    <property type="entry name" value="Medium-chain alcohol dehydrogenases, catalytic domain"/>
    <property type="match status" value="1"/>
</dbReference>
<dbReference type="Pfam" id="PF08240">
    <property type="entry name" value="ADH_N"/>
    <property type="match status" value="1"/>
</dbReference>
<keyword evidence="4" id="KW-1185">Reference proteome</keyword>
<dbReference type="STRING" id="1214573.A0A0G2FFL7"/>
<keyword evidence="1" id="KW-0521">NADP</keyword>
<evidence type="ECO:0000259" key="2">
    <source>
        <dbReference type="SMART" id="SM00829"/>
    </source>
</evidence>
<dbReference type="EMBL" id="LCUC01000269">
    <property type="protein sequence ID" value="KKY32934.1"/>
    <property type="molecule type" value="Genomic_DNA"/>
</dbReference>